<dbReference type="PANTHER" id="PTHR39420">
    <property type="match status" value="1"/>
</dbReference>
<protein>
    <recommendedName>
        <fullName evidence="4">Hydrolase</fullName>
    </recommendedName>
</protein>
<proteinExistence type="predicted"/>
<feature type="compositionally biased region" description="Low complexity" evidence="1">
    <location>
        <begin position="461"/>
        <end position="479"/>
    </location>
</feature>
<feature type="region of interest" description="Disordered" evidence="1">
    <location>
        <begin position="406"/>
        <end position="438"/>
    </location>
</feature>
<reference evidence="3" key="1">
    <citation type="journal article" date="2019" name="Int. J. Syst. Evol. Microbiol.">
        <title>The Global Catalogue of Microorganisms (GCM) 10K type strain sequencing project: providing services to taxonomists for standard genome sequencing and annotation.</title>
        <authorList>
            <consortium name="The Broad Institute Genomics Platform"/>
            <consortium name="The Broad Institute Genome Sequencing Center for Infectious Disease"/>
            <person name="Wu L."/>
            <person name="Ma J."/>
        </authorList>
    </citation>
    <scope>NUCLEOTIDE SEQUENCE [LARGE SCALE GENOMIC DNA]</scope>
    <source>
        <strain evidence="3">JCM 17808</strain>
    </source>
</reference>
<feature type="region of interest" description="Disordered" evidence="1">
    <location>
        <begin position="1"/>
        <end position="59"/>
    </location>
</feature>
<dbReference type="PANTHER" id="PTHR39420:SF2">
    <property type="entry name" value="HYDROLASE"/>
    <property type="match status" value="1"/>
</dbReference>
<dbReference type="Proteomes" id="UP001500642">
    <property type="component" value="Unassembled WGS sequence"/>
</dbReference>
<dbReference type="InterPro" id="IPR042271">
    <property type="entry name" value="Zinicin_2_N"/>
</dbReference>
<accession>A0ABP8JIT0</accession>
<keyword evidence="3" id="KW-1185">Reference proteome</keyword>
<evidence type="ECO:0000313" key="2">
    <source>
        <dbReference type="EMBL" id="GAA4391452.1"/>
    </source>
</evidence>
<gene>
    <name evidence="2" type="ORF">GCM10023167_18840</name>
</gene>
<comment type="caution">
    <text evidence="2">The sequence shown here is derived from an EMBL/GenBank/DDBJ whole genome shotgun (WGS) entry which is preliminary data.</text>
</comment>
<evidence type="ECO:0008006" key="4">
    <source>
        <dbReference type="Google" id="ProtNLM"/>
    </source>
</evidence>
<evidence type="ECO:0000256" key="1">
    <source>
        <dbReference type="SAM" id="MobiDB-lite"/>
    </source>
</evidence>
<feature type="region of interest" description="Disordered" evidence="1">
    <location>
        <begin position="451"/>
        <end position="515"/>
    </location>
</feature>
<dbReference type="RefSeq" id="WP_295689499.1">
    <property type="nucleotide sequence ID" value="NZ_BAABGL010000012.1"/>
</dbReference>
<dbReference type="Gene3D" id="1.20.150.30">
    <property type="entry name" value="Zincin-like metallopeptidase, N-terminal domain"/>
    <property type="match status" value="1"/>
</dbReference>
<organism evidence="2 3">
    <name type="scientific">Brevibacterium pityocampae</name>
    <dbReference type="NCBI Taxonomy" id="506594"/>
    <lineage>
        <taxon>Bacteria</taxon>
        <taxon>Bacillati</taxon>
        <taxon>Actinomycetota</taxon>
        <taxon>Actinomycetes</taxon>
        <taxon>Micrococcales</taxon>
        <taxon>Brevibacteriaceae</taxon>
        <taxon>Brevibacterium</taxon>
    </lineage>
</organism>
<dbReference type="InterPro" id="IPR018766">
    <property type="entry name" value="Zinicin_2"/>
</dbReference>
<sequence>MTDKNREGDQPDDNNDPLGNIFGMLFGPGGQMGGAFGQSGSGGQSGSAGQAGPGGLPFDPAMLGGIMQQLQGMLSGGSQTGGMRAAEQHIPQPDPEVTEEVTRASHDAFRLAELWLEDVTTSAVGVPEAIALTRREWVEQTFEGWQRLVRPIQSNMSSALTASIAEQAPEELKPMLAGAGQMFTSMSESMFGMQLGEALGALSGSVLSGTEYGLPLIKGSRPALIEANITGAASEIGVEATELRIHLAVRELALLWLFKRSPWLAGHVETALSKYASGIELDLDRIQGMAGSIDPSRMQEMSEEIRRGLFDPKPTEAQHQALTSLQNLLSVIAGWADVVAYRACAQLGSRDTIREALRERQATEGAADRTFAQLVGMDLRPARLRDAAALFSYLEQTEGPEARDAVFNHPDLLPTTQDLDDPLGYRERRSQEWSTDSSMDEALARLLADEGAGSAGDDDTGSPTTGPADAAAAPSTDASTPDDGDASAAGDGPADGGDPGDGDDDRPSGSTPPSP</sequence>
<name>A0ABP8JIT0_9MICO</name>
<dbReference type="SUPFAM" id="SSF55486">
    <property type="entry name" value="Metalloproteases ('zincins'), catalytic domain"/>
    <property type="match status" value="1"/>
</dbReference>
<dbReference type="EMBL" id="BAABGL010000012">
    <property type="protein sequence ID" value="GAA4391452.1"/>
    <property type="molecule type" value="Genomic_DNA"/>
</dbReference>
<dbReference type="Pfam" id="PF10103">
    <property type="entry name" value="Zincin_2"/>
    <property type="match status" value="1"/>
</dbReference>
<feature type="compositionally biased region" description="Gly residues" evidence="1">
    <location>
        <begin position="26"/>
        <end position="55"/>
    </location>
</feature>
<evidence type="ECO:0000313" key="3">
    <source>
        <dbReference type="Proteomes" id="UP001500642"/>
    </source>
</evidence>
<dbReference type="NCBIfam" id="TIGR03624">
    <property type="entry name" value="putative hydrolase"/>
    <property type="match status" value="1"/>
</dbReference>